<sequence>MRIVAGKFGSRRLESVPGQTTRPTSDKVKGAIFSSLGGSFENGRILDCYSGTGNIALEALSRGMNQAVCVDQDHRAVKVIRANARALGVESQVQIIKANIFSALDQMNVPFDLVYIDPPYQKEQNVKLLETLDRLDLVCEEGMVVVESLSTQSFPEEIGHFIKEREKIYRNTKITYYRKETKK</sequence>
<keyword evidence="2 4" id="KW-0808">Transferase</keyword>
<evidence type="ECO:0000256" key="3">
    <source>
        <dbReference type="SAM" id="MobiDB-lite"/>
    </source>
</evidence>
<reference evidence="4 6" key="1">
    <citation type="submission" date="2020-08" db="EMBL/GenBank/DDBJ databases">
        <title>Genomic Encyclopedia of Type Strains, Phase IV (KMG-IV): sequencing the most valuable type-strain genomes for metagenomic binning, comparative biology and taxonomic classification.</title>
        <authorList>
            <person name="Goeker M."/>
        </authorList>
    </citation>
    <scope>NUCLEOTIDE SEQUENCE [LARGE SCALE GENOMIC DNA]</scope>
    <source>
        <strain evidence="4 6">DSM 26963</strain>
    </source>
</reference>
<evidence type="ECO:0000256" key="2">
    <source>
        <dbReference type="ARBA" id="ARBA00022679"/>
    </source>
</evidence>
<dbReference type="PANTHER" id="PTHR43542">
    <property type="entry name" value="METHYLTRANSFERASE"/>
    <property type="match status" value="1"/>
</dbReference>
<dbReference type="InterPro" id="IPR029063">
    <property type="entry name" value="SAM-dependent_MTases_sf"/>
</dbReference>
<evidence type="ECO:0000313" key="4">
    <source>
        <dbReference type="EMBL" id="MBB5184190.1"/>
    </source>
</evidence>
<evidence type="ECO:0000313" key="5">
    <source>
        <dbReference type="EMBL" id="MBM6831394.1"/>
    </source>
</evidence>
<dbReference type="PROSITE" id="PS00092">
    <property type="entry name" value="N6_MTASE"/>
    <property type="match status" value="1"/>
</dbReference>
<gene>
    <name evidence="5" type="primary">rsmD</name>
    <name evidence="5" type="ORF">H5982_04620</name>
    <name evidence="4" type="ORF">HNQ43_000225</name>
</gene>
<dbReference type="PIRSF" id="PIRSF004553">
    <property type="entry name" value="CHP00095"/>
    <property type="match status" value="1"/>
</dbReference>
<organism evidence="4 6">
    <name type="scientific">Faecalicoccus acidiformans</name>
    <dbReference type="NCBI Taxonomy" id="915173"/>
    <lineage>
        <taxon>Bacteria</taxon>
        <taxon>Bacillati</taxon>
        <taxon>Bacillota</taxon>
        <taxon>Erysipelotrichia</taxon>
        <taxon>Erysipelotrichales</taxon>
        <taxon>Erysipelotrichaceae</taxon>
        <taxon>Faecalicoccus</taxon>
    </lineage>
</organism>
<dbReference type="AlphaFoldDB" id="A0A7W8D278"/>
<accession>A0A7W8D278</accession>
<comment type="caution">
    <text evidence="4">The sequence shown here is derived from an EMBL/GenBank/DDBJ whole genome shotgun (WGS) entry which is preliminary data.</text>
</comment>
<dbReference type="Proteomes" id="UP000775500">
    <property type="component" value="Unassembled WGS sequence"/>
</dbReference>
<dbReference type="EC" id="2.1.1.171" evidence="4 5"/>
<dbReference type="Gene3D" id="3.40.50.150">
    <property type="entry name" value="Vaccinia Virus protein VP39"/>
    <property type="match status" value="1"/>
</dbReference>
<dbReference type="InterPro" id="IPR004398">
    <property type="entry name" value="RNA_MeTrfase_RsmD"/>
</dbReference>
<dbReference type="EMBL" id="JACHHD010000002">
    <property type="protein sequence ID" value="MBB5184190.1"/>
    <property type="molecule type" value="Genomic_DNA"/>
</dbReference>
<name>A0A7W8D278_9FIRM</name>
<dbReference type="GO" id="GO:0052913">
    <property type="term" value="F:16S rRNA (guanine(966)-N(2))-methyltransferase activity"/>
    <property type="evidence" value="ECO:0007669"/>
    <property type="project" value="UniProtKB-EC"/>
</dbReference>
<dbReference type="Proteomes" id="UP000521313">
    <property type="component" value="Unassembled WGS sequence"/>
</dbReference>
<dbReference type="RefSeq" id="WP_183373958.1">
    <property type="nucleotide sequence ID" value="NZ_JACHHD010000002.1"/>
</dbReference>
<dbReference type="NCBIfam" id="TIGR00095">
    <property type="entry name" value="16S rRNA (guanine(966)-N(2))-methyltransferase RsmD"/>
    <property type="match status" value="1"/>
</dbReference>
<keyword evidence="1 4" id="KW-0489">Methyltransferase</keyword>
<dbReference type="InterPro" id="IPR002052">
    <property type="entry name" value="DNA_methylase_N6_adenine_CS"/>
</dbReference>
<evidence type="ECO:0000313" key="7">
    <source>
        <dbReference type="Proteomes" id="UP000775500"/>
    </source>
</evidence>
<dbReference type="GO" id="GO:0003676">
    <property type="term" value="F:nucleic acid binding"/>
    <property type="evidence" value="ECO:0007669"/>
    <property type="project" value="InterPro"/>
</dbReference>
<reference evidence="5 7" key="3">
    <citation type="journal article" date="2021" name="Sci. Rep.">
        <title>The distribution of antibiotic resistance genes in chicken gut microbiota commensals.</title>
        <authorList>
            <person name="Juricova H."/>
            <person name="Matiasovicova J."/>
            <person name="Kubasova T."/>
            <person name="Cejkova D."/>
            <person name="Rychlik I."/>
        </authorList>
    </citation>
    <scope>NUCLEOTIDE SEQUENCE [LARGE SCALE GENOMIC DNA]</scope>
    <source>
        <strain evidence="5 7">An423</strain>
    </source>
</reference>
<evidence type="ECO:0000256" key="1">
    <source>
        <dbReference type="ARBA" id="ARBA00022603"/>
    </source>
</evidence>
<dbReference type="PANTHER" id="PTHR43542:SF1">
    <property type="entry name" value="METHYLTRANSFERASE"/>
    <property type="match status" value="1"/>
</dbReference>
<dbReference type="Pfam" id="PF03602">
    <property type="entry name" value="Cons_hypoth95"/>
    <property type="match status" value="1"/>
</dbReference>
<dbReference type="CDD" id="cd02440">
    <property type="entry name" value="AdoMet_MTases"/>
    <property type="match status" value="1"/>
</dbReference>
<keyword evidence="7" id="KW-1185">Reference proteome</keyword>
<dbReference type="SUPFAM" id="SSF53335">
    <property type="entry name" value="S-adenosyl-L-methionine-dependent methyltransferases"/>
    <property type="match status" value="1"/>
</dbReference>
<protein>
    <submittedName>
        <fullName evidence="5">16S rRNA (Guanine(966)-N(2))-methyltransferase RsmD</fullName>
        <ecNumber evidence="4 5">2.1.1.171</ecNumber>
    </submittedName>
    <submittedName>
        <fullName evidence="4">16S rRNA (Guanine966-N2)-methyltransferase</fullName>
    </submittedName>
</protein>
<evidence type="ECO:0000313" key="6">
    <source>
        <dbReference type="Proteomes" id="UP000521313"/>
    </source>
</evidence>
<dbReference type="EMBL" id="JACJLU010000004">
    <property type="protein sequence ID" value="MBM6831394.1"/>
    <property type="molecule type" value="Genomic_DNA"/>
</dbReference>
<feature type="region of interest" description="Disordered" evidence="3">
    <location>
        <begin position="1"/>
        <end position="25"/>
    </location>
</feature>
<reference evidence="5" key="2">
    <citation type="submission" date="2020-08" db="EMBL/GenBank/DDBJ databases">
        <authorList>
            <person name="Cejkova D."/>
            <person name="Kubasova T."/>
            <person name="Jahodarova E."/>
            <person name="Rychlik I."/>
        </authorList>
    </citation>
    <scope>NUCLEOTIDE SEQUENCE</scope>
    <source>
        <strain evidence="5">An423</strain>
    </source>
</reference>
<proteinExistence type="predicted"/>